<keyword evidence="3 5" id="KW-1133">Transmembrane helix</keyword>
<dbReference type="EMBL" id="JWIT01000024">
    <property type="protein sequence ID" value="KJF70919.1"/>
    <property type="molecule type" value="Genomic_DNA"/>
</dbReference>
<organism evidence="7 8">
    <name type="scientific">Agrobacterium arsenijevicii</name>
    <dbReference type="NCBI Taxonomy" id="1585697"/>
    <lineage>
        <taxon>Bacteria</taxon>
        <taxon>Pseudomonadati</taxon>
        <taxon>Pseudomonadota</taxon>
        <taxon>Alphaproteobacteria</taxon>
        <taxon>Hyphomicrobiales</taxon>
        <taxon>Rhizobiaceae</taxon>
        <taxon>Rhizobium/Agrobacterium group</taxon>
        <taxon>Agrobacterium</taxon>
    </lineage>
</organism>
<protein>
    <submittedName>
        <fullName evidence="7">ABC transporter permease</fullName>
    </submittedName>
</protein>
<dbReference type="InterPro" id="IPR037185">
    <property type="entry name" value="EmrE-like"/>
</dbReference>
<dbReference type="PANTHER" id="PTHR32322">
    <property type="entry name" value="INNER MEMBRANE TRANSPORTER"/>
    <property type="match status" value="1"/>
</dbReference>
<dbReference type="SUPFAM" id="SSF103481">
    <property type="entry name" value="Multidrug resistance efflux transporter EmrE"/>
    <property type="match status" value="2"/>
</dbReference>
<dbReference type="Proteomes" id="UP000032564">
    <property type="component" value="Unassembled WGS sequence"/>
</dbReference>
<feature type="transmembrane region" description="Helical" evidence="5">
    <location>
        <begin position="213"/>
        <end position="233"/>
    </location>
</feature>
<feature type="transmembrane region" description="Helical" evidence="5">
    <location>
        <begin position="245"/>
        <end position="263"/>
    </location>
</feature>
<keyword evidence="8" id="KW-1185">Reference proteome</keyword>
<gene>
    <name evidence="7" type="ORF">RP75_23310</name>
</gene>
<comment type="caution">
    <text evidence="7">The sequence shown here is derived from an EMBL/GenBank/DDBJ whole genome shotgun (WGS) entry which is preliminary data.</text>
</comment>
<dbReference type="Pfam" id="PF00892">
    <property type="entry name" value="EamA"/>
    <property type="match status" value="2"/>
</dbReference>
<feature type="domain" description="EamA" evidence="6">
    <location>
        <begin position="9"/>
        <end position="138"/>
    </location>
</feature>
<evidence type="ECO:0000256" key="4">
    <source>
        <dbReference type="ARBA" id="ARBA00023136"/>
    </source>
</evidence>
<evidence type="ECO:0000256" key="5">
    <source>
        <dbReference type="SAM" id="Phobius"/>
    </source>
</evidence>
<evidence type="ECO:0000256" key="1">
    <source>
        <dbReference type="ARBA" id="ARBA00004141"/>
    </source>
</evidence>
<feature type="transmembrane region" description="Helical" evidence="5">
    <location>
        <begin position="150"/>
        <end position="168"/>
    </location>
</feature>
<evidence type="ECO:0000313" key="7">
    <source>
        <dbReference type="EMBL" id="KJF70919.1"/>
    </source>
</evidence>
<keyword evidence="4 5" id="KW-0472">Membrane</keyword>
<geneLocation type="plasmid" evidence="7">
    <name>pTi</name>
</geneLocation>
<sequence>MSASDWGQLLLLGFLWGGSFFFARIAVAEIPPLALVLYRVSIAAMVLHLWLRLRGISFAPVLAKPGSFLCLALLNNVIPFSLIFTGQTEIGAGLASVFYTTTPLWTILVANLLTSDEKLSAAKLAGVGLGIAGAAVMIGPGLLSNLDGPAWAKFAVIGAAISYAFAVVYAKRFKEMTPTLVATGQLTGATVLMVPIVFLFYSPAEIITSSAPIWMAVLVLAVFTTAFAFILYFNLIASAGATNASLVTLVVPVSAIMLGAVFLGERLELFEFAGMGLILASLVIIDGRLFRR</sequence>
<keyword evidence="7" id="KW-0614">Plasmid</keyword>
<feature type="transmembrane region" description="Helical" evidence="5">
    <location>
        <begin position="124"/>
        <end position="144"/>
    </location>
</feature>
<evidence type="ECO:0000256" key="2">
    <source>
        <dbReference type="ARBA" id="ARBA00022692"/>
    </source>
</evidence>
<dbReference type="InterPro" id="IPR000620">
    <property type="entry name" value="EamA_dom"/>
</dbReference>
<feature type="transmembrane region" description="Helical" evidence="5">
    <location>
        <begin position="269"/>
        <end position="290"/>
    </location>
</feature>
<dbReference type="PANTHER" id="PTHR32322:SF9">
    <property type="entry name" value="AMINO-ACID METABOLITE EFFLUX PUMP-RELATED"/>
    <property type="match status" value="1"/>
</dbReference>
<feature type="transmembrane region" description="Helical" evidence="5">
    <location>
        <begin position="90"/>
        <end position="112"/>
    </location>
</feature>
<feature type="transmembrane region" description="Helical" evidence="5">
    <location>
        <begin position="65"/>
        <end position="84"/>
    </location>
</feature>
<evidence type="ECO:0000313" key="8">
    <source>
        <dbReference type="Proteomes" id="UP000032564"/>
    </source>
</evidence>
<proteinExistence type="predicted"/>
<keyword evidence="2 5" id="KW-0812">Transmembrane</keyword>
<name>A0ABR5D1F9_9HYPH</name>
<feature type="transmembrane region" description="Helical" evidence="5">
    <location>
        <begin position="180"/>
        <end position="201"/>
    </location>
</feature>
<evidence type="ECO:0000259" key="6">
    <source>
        <dbReference type="Pfam" id="PF00892"/>
    </source>
</evidence>
<comment type="subcellular location">
    <subcellularLocation>
        <location evidence="1">Membrane</location>
        <topology evidence="1">Multi-pass membrane protein</topology>
    </subcellularLocation>
</comment>
<evidence type="ECO:0000256" key="3">
    <source>
        <dbReference type="ARBA" id="ARBA00022989"/>
    </source>
</evidence>
<feature type="domain" description="EamA" evidence="6">
    <location>
        <begin position="152"/>
        <end position="285"/>
    </location>
</feature>
<dbReference type="InterPro" id="IPR050638">
    <property type="entry name" value="AA-Vitamin_Transporters"/>
</dbReference>
<reference evidence="7 8" key="1">
    <citation type="submission" date="2014-12" db="EMBL/GenBank/DDBJ databases">
        <authorList>
            <person name="Kuzmanovic N."/>
            <person name="Pulawska J."/>
            <person name="Obradovic A."/>
        </authorList>
    </citation>
    <scope>NUCLEOTIDE SEQUENCE [LARGE SCALE GENOMIC DNA]</scope>
    <source>
        <strain evidence="7 8">KFB 330</strain>
        <plasmid evidence="7">pTi</plasmid>
    </source>
</reference>
<accession>A0ABR5D1F9</accession>